<comment type="caution">
    <text evidence="2">The sequence shown here is derived from an EMBL/GenBank/DDBJ whole genome shotgun (WGS) entry which is preliminary data.</text>
</comment>
<dbReference type="EMBL" id="BKCP01003335">
    <property type="protein sequence ID" value="GER29045.1"/>
    <property type="molecule type" value="Genomic_DNA"/>
</dbReference>
<dbReference type="PANTHER" id="PTHR33736">
    <property type="entry name" value="F-BOX PROTEIN-RELATED"/>
    <property type="match status" value="1"/>
</dbReference>
<reference evidence="3" key="1">
    <citation type="journal article" date="2019" name="Curr. Biol.">
        <title>Genome Sequence of Striga asiatica Provides Insight into the Evolution of Plant Parasitism.</title>
        <authorList>
            <person name="Yoshida S."/>
            <person name="Kim S."/>
            <person name="Wafula E.K."/>
            <person name="Tanskanen J."/>
            <person name="Kim Y.M."/>
            <person name="Honaas L."/>
            <person name="Yang Z."/>
            <person name="Spallek T."/>
            <person name="Conn C.E."/>
            <person name="Ichihashi Y."/>
            <person name="Cheong K."/>
            <person name="Cui S."/>
            <person name="Der J.P."/>
            <person name="Gundlach H."/>
            <person name="Jiao Y."/>
            <person name="Hori C."/>
            <person name="Ishida J.K."/>
            <person name="Kasahara H."/>
            <person name="Kiba T."/>
            <person name="Kim M.S."/>
            <person name="Koo N."/>
            <person name="Laohavisit A."/>
            <person name="Lee Y.H."/>
            <person name="Lumba S."/>
            <person name="McCourt P."/>
            <person name="Mortimer J.C."/>
            <person name="Mutuku J.M."/>
            <person name="Nomura T."/>
            <person name="Sasaki-Sekimoto Y."/>
            <person name="Seto Y."/>
            <person name="Wang Y."/>
            <person name="Wakatake T."/>
            <person name="Sakakibara H."/>
            <person name="Demura T."/>
            <person name="Yamaguchi S."/>
            <person name="Yoneyama K."/>
            <person name="Manabe R.I."/>
            <person name="Nelson D.C."/>
            <person name="Schulman A.H."/>
            <person name="Timko M.P."/>
            <person name="dePamphilis C.W."/>
            <person name="Choi D."/>
            <person name="Shirasu K."/>
        </authorList>
    </citation>
    <scope>NUCLEOTIDE SEQUENCE [LARGE SCALE GENOMIC DNA]</scope>
    <source>
        <strain evidence="3">cv. UVA1</strain>
    </source>
</reference>
<dbReference type="AlphaFoldDB" id="A0A5A7P880"/>
<sequence length="330" mass="36049">MPAETPTTATEGGRFSTLHPDIIKYHVLTRLDGPSLGSAACCSSTLRHLSFSDDLWSSICRSTWPSTASPRLSRLISTFPGGGARAFFSQAYPILSDAGRRNGRPPPPELISAVDIHFNGELIFSKVQETETDSDWFRCSPFRVDLLEPKDAVPTPIRLPAAAEEDCAEVAGGMTLSWILVDPAGGRAVNLSSIRPVGARRHWLTGEVQVRYLSVVAAAHVQCGVVVTCGEKEGGGGLVQVREVSLEMEDVDGTRLNGRDSLIFLQGALDGGRGTGRNRVEEGLRRYGEYVEMRRERRERRMRREGVMDVLCVAFGVCAFLLFCCFLVCG</sequence>
<keyword evidence="1" id="KW-0472">Membrane</keyword>
<dbReference type="InterPro" id="IPR045283">
    <property type="entry name" value="AT3G44326-like"/>
</dbReference>
<protein>
    <submittedName>
        <fullName evidence="2">F-box family protein</fullName>
    </submittedName>
</protein>
<keyword evidence="3" id="KW-1185">Reference proteome</keyword>
<evidence type="ECO:0000313" key="3">
    <source>
        <dbReference type="Proteomes" id="UP000325081"/>
    </source>
</evidence>
<proteinExistence type="predicted"/>
<dbReference type="Gene3D" id="1.20.1280.50">
    <property type="match status" value="1"/>
</dbReference>
<accession>A0A5A7P880</accession>
<keyword evidence="1" id="KW-1133">Transmembrane helix</keyword>
<name>A0A5A7P880_STRAF</name>
<evidence type="ECO:0000256" key="1">
    <source>
        <dbReference type="SAM" id="Phobius"/>
    </source>
</evidence>
<dbReference type="OrthoDB" id="671172at2759"/>
<gene>
    <name evidence="2" type="ORF">STAS_04871</name>
</gene>
<organism evidence="2 3">
    <name type="scientific">Striga asiatica</name>
    <name type="common">Asiatic witchweed</name>
    <name type="synonym">Buchnera asiatica</name>
    <dbReference type="NCBI Taxonomy" id="4170"/>
    <lineage>
        <taxon>Eukaryota</taxon>
        <taxon>Viridiplantae</taxon>
        <taxon>Streptophyta</taxon>
        <taxon>Embryophyta</taxon>
        <taxon>Tracheophyta</taxon>
        <taxon>Spermatophyta</taxon>
        <taxon>Magnoliopsida</taxon>
        <taxon>eudicotyledons</taxon>
        <taxon>Gunneridae</taxon>
        <taxon>Pentapetalae</taxon>
        <taxon>asterids</taxon>
        <taxon>lamiids</taxon>
        <taxon>Lamiales</taxon>
        <taxon>Orobanchaceae</taxon>
        <taxon>Buchnereae</taxon>
        <taxon>Striga</taxon>
    </lineage>
</organism>
<dbReference type="InterPro" id="IPR036047">
    <property type="entry name" value="F-box-like_dom_sf"/>
</dbReference>
<dbReference type="SUPFAM" id="SSF81383">
    <property type="entry name" value="F-box domain"/>
    <property type="match status" value="1"/>
</dbReference>
<dbReference type="Proteomes" id="UP000325081">
    <property type="component" value="Unassembled WGS sequence"/>
</dbReference>
<feature type="transmembrane region" description="Helical" evidence="1">
    <location>
        <begin position="307"/>
        <end position="329"/>
    </location>
</feature>
<dbReference type="PANTHER" id="PTHR33736:SF13">
    <property type="entry name" value="OS11G0155100 PROTEIN"/>
    <property type="match status" value="1"/>
</dbReference>
<keyword evidence="1" id="KW-0812">Transmembrane</keyword>
<evidence type="ECO:0000313" key="2">
    <source>
        <dbReference type="EMBL" id="GER29045.1"/>
    </source>
</evidence>